<evidence type="ECO:0000313" key="1">
    <source>
        <dbReference type="EMBL" id="KAK9510166.1"/>
    </source>
</evidence>
<name>A0AAW1DH59_9HEMI</name>
<evidence type="ECO:0000313" key="2">
    <source>
        <dbReference type="Proteomes" id="UP001461498"/>
    </source>
</evidence>
<gene>
    <name evidence="1" type="ORF">O3M35_005007</name>
</gene>
<keyword evidence="2" id="KW-1185">Reference proteome</keyword>
<accession>A0AAW1DH59</accession>
<dbReference type="EMBL" id="JAPXFL010000002">
    <property type="protein sequence ID" value="KAK9510166.1"/>
    <property type="molecule type" value="Genomic_DNA"/>
</dbReference>
<proteinExistence type="predicted"/>
<sequence length="122" mass="14082">MCKSTLDGMSKDLRTELKASVREEVTEMAIHGSNSKGRMEWAEIMLLKIIKVNLKRRVMWNSKEVECKDDKSLTGFNLFELKLNSKSAELLCQWRGNRIAHRIVEKVFNKGMKSMSQGFTLL</sequence>
<dbReference type="AlphaFoldDB" id="A0AAW1DH59"/>
<comment type="caution">
    <text evidence="1">The sequence shown here is derived from an EMBL/GenBank/DDBJ whole genome shotgun (WGS) entry which is preliminary data.</text>
</comment>
<protein>
    <submittedName>
        <fullName evidence="1">Uncharacterized protein</fullName>
    </submittedName>
</protein>
<dbReference type="Proteomes" id="UP001461498">
    <property type="component" value="Unassembled WGS sequence"/>
</dbReference>
<reference evidence="1 2" key="1">
    <citation type="submission" date="2022-12" db="EMBL/GenBank/DDBJ databases">
        <title>Chromosome-level genome assembly of true bugs.</title>
        <authorList>
            <person name="Ma L."/>
            <person name="Li H."/>
        </authorList>
    </citation>
    <scope>NUCLEOTIDE SEQUENCE [LARGE SCALE GENOMIC DNA]</scope>
    <source>
        <strain evidence="1">Lab_2022b</strain>
    </source>
</reference>
<organism evidence="1 2">
    <name type="scientific">Rhynocoris fuscipes</name>
    <dbReference type="NCBI Taxonomy" id="488301"/>
    <lineage>
        <taxon>Eukaryota</taxon>
        <taxon>Metazoa</taxon>
        <taxon>Ecdysozoa</taxon>
        <taxon>Arthropoda</taxon>
        <taxon>Hexapoda</taxon>
        <taxon>Insecta</taxon>
        <taxon>Pterygota</taxon>
        <taxon>Neoptera</taxon>
        <taxon>Paraneoptera</taxon>
        <taxon>Hemiptera</taxon>
        <taxon>Heteroptera</taxon>
        <taxon>Panheteroptera</taxon>
        <taxon>Cimicomorpha</taxon>
        <taxon>Reduviidae</taxon>
        <taxon>Harpactorinae</taxon>
        <taxon>Harpactorini</taxon>
        <taxon>Rhynocoris</taxon>
    </lineage>
</organism>